<dbReference type="AlphaFoldDB" id="A0A0B5AW59"/>
<dbReference type="BioCyc" id="JESP1508404:G14D9-12901-MONOMER"/>
<sequence length="175" mass="20363">MKNHFTLTPEHFNECREMIGHILWMYHDMTRSYGGFAHNIDYEPVDYERFLFTEVDAETMFLHEKEAEVLRQGALVALGCNVVNLLDEAQRHSEVYNFIINALSHPTITHKTFEKEVLSAMKSALDEEPDVAWESLDKGSMLEARLAEVYEKYVLGYYQMMLNGSESGMRNWGKK</sequence>
<dbReference type="OrthoDB" id="3078423at2"/>
<proteinExistence type="predicted"/>
<name>A0A0B5AW59_9BACL</name>
<organism evidence="1 2">
    <name type="scientific">Jeotgalibacillus malaysiensis</name>
    <dbReference type="NCBI Taxonomy" id="1508404"/>
    <lineage>
        <taxon>Bacteria</taxon>
        <taxon>Bacillati</taxon>
        <taxon>Bacillota</taxon>
        <taxon>Bacilli</taxon>
        <taxon>Bacillales</taxon>
        <taxon>Caryophanaceae</taxon>
        <taxon>Jeotgalibacillus</taxon>
    </lineage>
</organism>
<reference evidence="1 2" key="1">
    <citation type="submission" date="2014-08" db="EMBL/GenBank/DDBJ databases">
        <title>Complete genome of a marine bacteria Jeotgalibacillus malaysiensis.</title>
        <authorList>
            <person name="Yaakop A.S."/>
            <person name="Chan K.-G."/>
            <person name="Goh K.M."/>
        </authorList>
    </citation>
    <scope>NUCLEOTIDE SEQUENCE [LARGE SCALE GENOMIC DNA]</scope>
    <source>
        <strain evidence="1 2">D5</strain>
    </source>
</reference>
<evidence type="ECO:0000313" key="2">
    <source>
        <dbReference type="Proteomes" id="UP000031449"/>
    </source>
</evidence>
<gene>
    <name evidence="1" type="ORF">JMA_36200</name>
</gene>
<dbReference type="KEGG" id="jeo:JMA_36200"/>
<protein>
    <recommendedName>
        <fullName evidence="3">DUF4375 domain-containing protein</fullName>
    </recommendedName>
</protein>
<dbReference type="EMBL" id="CP009416">
    <property type="protein sequence ID" value="AJD92937.1"/>
    <property type="molecule type" value="Genomic_DNA"/>
</dbReference>
<accession>A0A0B5AW59</accession>
<keyword evidence="2" id="KW-1185">Reference proteome</keyword>
<evidence type="ECO:0000313" key="1">
    <source>
        <dbReference type="EMBL" id="AJD92937.1"/>
    </source>
</evidence>
<dbReference type="Proteomes" id="UP000031449">
    <property type="component" value="Chromosome"/>
</dbReference>
<dbReference type="HOGENOM" id="CLU_1721446_0_0_9"/>
<evidence type="ECO:0008006" key="3">
    <source>
        <dbReference type="Google" id="ProtNLM"/>
    </source>
</evidence>